<dbReference type="EMBL" id="RAPO01000001">
    <property type="protein sequence ID" value="RKD97316.1"/>
    <property type="molecule type" value="Genomic_DNA"/>
</dbReference>
<accession>A0A3R7GKD1</accession>
<dbReference type="AlphaFoldDB" id="A0A3R7GKD1"/>
<gene>
    <name evidence="1" type="ORF">ATJ93_0302</name>
</gene>
<organism evidence="1 2">
    <name type="scientific">Halopiger aswanensis</name>
    <dbReference type="NCBI Taxonomy" id="148449"/>
    <lineage>
        <taxon>Archaea</taxon>
        <taxon>Methanobacteriati</taxon>
        <taxon>Methanobacteriota</taxon>
        <taxon>Stenosarchaea group</taxon>
        <taxon>Halobacteria</taxon>
        <taxon>Halobacteriales</taxon>
        <taxon>Natrialbaceae</taxon>
        <taxon>Halopiger</taxon>
    </lineage>
</organism>
<dbReference type="SUPFAM" id="SSF55486">
    <property type="entry name" value="Metalloproteases ('zincins'), catalytic domain"/>
    <property type="match status" value="1"/>
</dbReference>
<sequence length="268" mass="28707">MNRRAFLGAVGSVASLGTFAYATRAGGETLEVRVWFSDRAADYDNVPDRIREYLGRILDLGFWTVELSIGGTVPVSTEDGAQVTRRGEWPLAIAAGALGARDLRPAADVNLLVTDGGMRRAPTGYGLPRVASVGGARYIDDLEPFDELFGGAGGDSESGAEPDPRRIAPMTDATRTMQVLVHEVGHALGLKHEHGVAFRAGDAVVATPMISAYAFDPDHETDRSRCGTDYPDPTGRERALSFAFSSCARRELAAAAGQSRLVNSWRRP</sequence>
<comment type="caution">
    <text evidence="1">The sequence shown here is derived from an EMBL/GenBank/DDBJ whole genome shotgun (WGS) entry which is preliminary data.</text>
</comment>
<protein>
    <recommendedName>
        <fullName evidence="3">Peptidase M10A and M12B matrixin and adamalysin</fullName>
    </recommendedName>
</protein>
<dbReference type="OrthoDB" id="198863at2157"/>
<proteinExistence type="predicted"/>
<dbReference type="RefSeq" id="WP_120242871.1">
    <property type="nucleotide sequence ID" value="NZ_RAPO01000001.1"/>
</dbReference>
<evidence type="ECO:0008006" key="3">
    <source>
        <dbReference type="Google" id="ProtNLM"/>
    </source>
</evidence>
<evidence type="ECO:0000313" key="1">
    <source>
        <dbReference type="EMBL" id="RKD97316.1"/>
    </source>
</evidence>
<reference evidence="1 2" key="1">
    <citation type="submission" date="2018-09" db="EMBL/GenBank/DDBJ databases">
        <title>Genomic Encyclopedia of Archaeal and Bacterial Type Strains, Phase II (KMG-II): from individual species to whole genera.</title>
        <authorList>
            <person name="Goeker M."/>
        </authorList>
    </citation>
    <scope>NUCLEOTIDE SEQUENCE [LARGE SCALE GENOMIC DNA]</scope>
    <source>
        <strain evidence="1 2">DSM 13151</strain>
    </source>
</reference>
<dbReference type="GO" id="GO:0008237">
    <property type="term" value="F:metallopeptidase activity"/>
    <property type="evidence" value="ECO:0007669"/>
    <property type="project" value="InterPro"/>
</dbReference>
<dbReference type="InterPro" id="IPR024079">
    <property type="entry name" value="MetalloPept_cat_dom_sf"/>
</dbReference>
<name>A0A3R7GKD1_9EURY</name>
<dbReference type="Proteomes" id="UP000283805">
    <property type="component" value="Unassembled WGS sequence"/>
</dbReference>
<keyword evidence="2" id="KW-1185">Reference proteome</keyword>
<dbReference type="Gene3D" id="3.40.390.10">
    <property type="entry name" value="Collagenase (Catalytic Domain)"/>
    <property type="match status" value="1"/>
</dbReference>
<evidence type="ECO:0000313" key="2">
    <source>
        <dbReference type="Proteomes" id="UP000283805"/>
    </source>
</evidence>